<protein>
    <submittedName>
        <fullName evidence="1">RebB family R body protein</fullName>
    </submittedName>
</protein>
<accession>A0ABR9G9M1</accession>
<dbReference type="EMBL" id="JACZZA010000005">
    <property type="protein sequence ID" value="MBE1160726.1"/>
    <property type="molecule type" value="Genomic_DNA"/>
</dbReference>
<keyword evidence="2" id="KW-1185">Reference proteome</keyword>
<gene>
    <name evidence="1" type="ORF">IGX34_10025</name>
</gene>
<name>A0ABR9G9M1_9GAMM</name>
<sequence length="95" mass="10038">MVGGSSEALARAMADQVMAHAIGLAMHNAVAQQQQLYMLRNAMTTAAVNAILEASPEDALRYASEALPGDDIAQTLERLRALMESTKASRPEPGA</sequence>
<dbReference type="Proteomes" id="UP000651010">
    <property type="component" value="Unassembled WGS sequence"/>
</dbReference>
<organism evidence="1 2">
    <name type="scientific">Dyella acidiphila</name>
    <dbReference type="NCBI Taxonomy" id="2775866"/>
    <lineage>
        <taxon>Bacteria</taxon>
        <taxon>Pseudomonadati</taxon>
        <taxon>Pseudomonadota</taxon>
        <taxon>Gammaproteobacteria</taxon>
        <taxon>Lysobacterales</taxon>
        <taxon>Rhodanobacteraceae</taxon>
        <taxon>Dyella</taxon>
    </lineage>
</organism>
<evidence type="ECO:0000313" key="2">
    <source>
        <dbReference type="Proteomes" id="UP000651010"/>
    </source>
</evidence>
<evidence type="ECO:0000313" key="1">
    <source>
        <dbReference type="EMBL" id="MBE1160726.1"/>
    </source>
</evidence>
<comment type="caution">
    <text evidence="1">The sequence shown here is derived from an EMBL/GenBank/DDBJ whole genome shotgun (WGS) entry which is preliminary data.</text>
</comment>
<dbReference type="Pfam" id="PF11747">
    <property type="entry name" value="RebB"/>
    <property type="match status" value="1"/>
</dbReference>
<reference evidence="1 2" key="1">
    <citation type="submission" date="2020-09" db="EMBL/GenBank/DDBJ databases">
        <title>Dyella sp. 7MK23 isolated from forest soil.</title>
        <authorList>
            <person name="Fu J."/>
        </authorList>
    </citation>
    <scope>NUCLEOTIDE SEQUENCE [LARGE SCALE GENOMIC DNA]</scope>
    <source>
        <strain evidence="1 2">7MK23</strain>
    </source>
</reference>
<proteinExistence type="predicted"/>
<dbReference type="InterPro" id="IPR021070">
    <property type="entry name" value="Killing_trait_RebB"/>
</dbReference>